<keyword evidence="1" id="KW-0472">Membrane</keyword>
<gene>
    <name evidence="2" type="ORF">DBV15_11736</name>
</gene>
<protein>
    <submittedName>
        <fullName evidence="2">Uncharacterized protein</fullName>
    </submittedName>
</protein>
<evidence type="ECO:0000313" key="2">
    <source>
        <dbReference type="EMBL" id="TGZ56289.1"/>
    </source>
</evidence>
<dbReference type="EMBL" id="QBLH01000360">
    <property type="protein sequence ID" value="TGZ56289.1"/>
    <property type="molecule type" value="Genomic_DNA"/>
</dbReference>
<organism evidence="2 3">
    <name type="scientific">Temnothorax longispinosus</name>
    <dbReference type="NCBI Taxonomy" id="300112"/>
    <lineage>
        <taxon>Eukaryota</taxon>
        <taxon>Metazoa</taxon>
        <taxon>Ecdysozoa</taxon>
        <taxon>Arthropoda</taxon>
        <taxon>Hexapoda</taxon>
        <taxon>Insecta</taxon>
        <taxon>Pterygota</taxon>
        <taxon>Neoptera</taxon>
        <taxon>Endopterygota</taxon>
        <taxon>Hymenoptera</taxon>
        <taxon>Apocrita</taxon>
        <taxon>Aculeata</taxon>
        <taxon>Formicoidea</taxon>
        <taxon>Formicidae</taxon>
        <taxon>Myrmicinae</taxon>
        <taxon>Temnothorax</taxon>
    </lineage>
</organism>
<feature type="transmembrane region" description="Helical" evidence="1">
    <location>
        <begin position="12"/>
        <end position="34"/>
    </location>
</feature>
<dbReference type="AlphaFoldDB" id="A0A4S2L6Q4"/>
<accession>A0A4S2L6Q4</accession>
<name>A0A4S2L6Q4_9HYME</name>
<keyword evidence="3" id="KW-1185">Reference proteome</keyword>
<proteinExistence type="predicted"/>
<sequence length="45" mass="5025">MDQFYFPILIHGYFTAIICVTSIVATDAIFIIFVQHACGLFIITG</sequence>
<evidence type="ECO:0000256" key="1">
    <source>
        <dbReference type="SAM" id="Phobius"/>
    </source>
</evidence>
<dbReference type="Proteomes" id="UP000310200">
    <property type="component" value="Unassembled WGS sequence"/>
</dbReference>
<reference evidence="2 3" key="1">
    <citation type="journal article" date="2019" name="Philos. Trans. R. Soc. Lond., B, Biol. Sci.">
        <title>Ant behaviour and brain gene expression of defending hosts depend on the ecological success of the intruding social parasite.</title>
        <authorList>
            <person name="Kaur R."/>
            <person name="Stoldt M."/>
            <person name="Jongepier E."/>
            <person name="Feldmeyer B."/>
            <person name="Menzel F."/>
            <person name="Bornberg-Bauer E."/>
            <person name="Foitzik S."/>
        </authorList>
    </citation>
    <scope>NUCLEOTIDE SEQUENCE [LARGE SCALE GENOMIC DNA]</scope>
    <source>
        <tissue evidence="2">Whole body</tissue>
    </source>
</reference>
<evidence type="ECO:0000313" key="3">
    <source>
        <dbReference type="Proteomes" id="UP000310200"/>
    </source>
</evidence>
<comment type="caution">
    <text evidence="2">The sequence shown here is derived from an EMBL/GenBank/DDBJ whole genome shotgun (WGS) entry which is preliminary data.</text>
</comment>
<keyword evidence="1" id="KW-0812">Transmembrane</keyword>
<keyword evidence="1" id="KW-1133">Transmembrane helix</keyword>
<dbReference type="STRING" id="300112.A0A4S2L6Q4"/>